<accession>A0A8J4T670</accession>
<protein>
    <recommendedName>
        <fullName evidence="1">TTI1 N-terminal TPR domain-containing protein</fullName>
    </recommendedName>
</protein>
<comment type="caution">
    <text evidence="2">The sequence shown here is derived from an EMBL/GenBank/DDBJ whole genome shotgun (WGS) entry which is preliminary data.</text>
</comment>
<dbReference type="AlphaFoldDB" id="A0A8J4T670"/>
<gene>
    <name evidence="2" type="ORF">PHET_11297</name>
</gene>
<reference evidence="2" key="1">
    <citation type="submission" date="2019-05" db="EMBL/GenBank/DDBJ databases">
        <title>Annotation for the trematode Paragonimus heterotremus.</title>
        <authorList>
            <person name="Choi Y.-J."/>
        </authorList>
    </citation>
    <scope>NUCLEOTIDE SEQUENCE</scope>
    <source>
        <strain evidence="2">LC</strain>
    </source>
</reference>
<dbReference type="PANTHER" id="PTHR18460:SF3">
    <property type="entry name" value="TELO2-INTERACTING PROTEIN 1 HOMOLOG"/>
    <property type="match status" value="1"/>
</dbReference>
<feature type="domain" description="TTI1 N-terminal TPR" evidence="1">
    <location>
        <begin position="10"/>
        <end position="330"/>
    </location>
</feature>
<dbReference type="InterPro" id="IPR057566">
    <property type="entry name" value="TPR_TTI1_N"/>
</dbReference>
<organism evidence="2 3">
    <name type="scientific">Paragonimus heterotremus</name>
    <dbReference type="NCBI Taxonomy" id="100268"/>
    <lineage>
        <taxon>Eukaryota</taxon>
        <taxon>Metazoa</taxon>
        <taxon>Spiralia</taxon>
        <taxon>Lophotrochozoa</taxon>
        <taxon>Platyhelminthes</taxon>
        <taxon>Trematoda</taxon>
        <taxon>Digenea</taxon>
        <taxon>Plagiorchiida</taxon>
        <taxon>Troglotremata</taxon>
        <taxon>Troglotrematidae</taxon>
        <taxon>Paragonimus</taxon>
    </lineage>
</organism>
<dbReference type="OrthoDB" id="49511at2759"/>
<dbReference type="Pfam" id="PF24173">
    <property type="entry name" value="TPR_TTI1_N"/>
    <property type="match status" value="1"/>
</dbReference>
<evidence type="ECO:0000313" key="3">
    <source>
        <dbReference type="Proteomes" id="UP000748531"/>
    </source>
</evidence>
<dbReference type="EMBL" id="LUCH01018298">
    <property type="protein sequence ID" value="KAF5394512.1"/>
    <property type="molecule type" value="Genomic_DNA"/>
</dbReference>
<proteinExistence type="predicted"/>
<evidence type="ECO:0000313" key="2">
    <source>
        <dbReference type="EMBL" id="KAF5394512.1"/>
    </source>
</evidence>
<dbReference type="PANTHER" id="PTHR18460">
    <property type="entry name" value="TEL2 INTERACTING PROTEIN 1 TTI1 FAMILY MEMBER"/>
    <property type="match status" value="1"/>
</dbReference>
<sequence length="471" mass="52956">MATDPLFHACLQLRHGHWEQGMQKLLSFTQSSKKNDLPMLFNILHPLLRRFICQNTIHKSDSIELFYRVYGNLFELQTAFLKPVNAIQVVDDLSSFLFLLSEKEKTIEPSWNCLSDECCLVIFRTVERLLSCLTKEAILTFYSREQLPLVSHICSTALEMAEFSRSRAVRVQALRMIRRLTQSVSQDDCVVSERISAVTAQLLPGVSQSLYRIVTGDSKIGSMVKEAAFDSWTATLLTVFGQILDPETNCITPSRTDDPDTQPFTDGWYTCTRNRVGKLIQLTVDNLLHVQLELDWEENHRLSAALVRWLTCILTGCPVLLQTSVGLTIRDTVVGVLITMAAESESSAPDQVDRSASSRQLAHQALTCFVQSEQVVEVQPICLSIPQSVNNSRLIRKIATASLCDQVNSLINLTPNLLDETQLQKRLRTILGYLNFLGKSLGHNVYAGKTFVLTVISQLMYVCISLDYSLS</sequence>
<name>A0A8J4T670_9TREM</name>
<dbReference type="Proteomes" id="UP000748531">
    <property type="component" value="Unassembled WGS sequence"/>
</dbReference>
<dbReference type="GO" id="GO:0005737">
    <property type="term" value="C:cytoplasm"/>
    <property type="evidence" value="ECO:0007669"/>
    <property type="project" value="TreeGrafter"/>
</dbReference>
<keyword evidence="3" id="KW-1185">Reference proteome</keyword>
<evidence type="ECO:0000259" key="1">
    <source>
        <dbReference type="Pfam" id="PF24173"/>
    </source>
</evidence>
<dbReference type="InterPro" id="IPR052587">
    <property type="entry name" value="TELO2-interacting_protein_1"/>
</dbReference>